<sequence>KPCTLCQQPRNVLIRCQIDATRQWHFVCPGKCWRSVSGGTPDGDADHRDYRYGGTWKNKHEYVSAKIKGKAKDENKTG</sequence>
<dbReference type="RefSeq" id="XP_018073122.1">
    <property type="nucleotide sequence ID" value="XM_018208390.1"/>
</dbReference>
<dbReference type="GeneID" id="28818116"/>
<feature type="non-terminal residue" evidence="1">
    <location>
        <position position="1"/>
    </location>
</feature>
<feature type="non-terminal residue" evidence="1">
    <location>
        <position position="78"/>
    </location>
</feature>
<accession>A0A194XG67</accession>
<keyword evidence="2" id="KW-1185">Reference proteome</keyword>
<dbReference type="EMBL" id="KQ947412">
    <property type="protein sequence ID" value="KUJ18767.1"/>
    <property type="molecule type" value="Genomic_DNA"/>
</dbReference>
<evidence type="ECO:0000313" key="1">
    <source>
        <dbReference type="EMBL" id="KUJ18767.1"/>
    </source>
</evidence>
<proteinExistence type="predicted"/>
<reference evidence="1 2" key="1">
    <citation type="submission" date="2015-10" db="EMBL/GenBank/DDBJ databases">
        <title>Full genome of DAOMC 229536 Phialocephala scopiformis, a fungal endophyte of spruce producing the potent anti-insectan compound rugulosin.</title>
        <authorList>
            <consortium name="DOE Joint Genome Institute"/>
            <person name="Walker A.K."/>
            <person name="Frasz S.L."/>
            <person name="Seifert K.A."/>
            <person name="Miller J.D."/>
            <person name="Mondo S.J."/>
            <person name="Labutti K."/>
            <person name="Lipzen A."/>
            <person name="Dockter R."/>
            <person name="Kennedy M."/>
            <person name="Grigoriev I.V."/>
            <person name="Spatafora J.W."/>
        </authorList>
    </citation>
    <scope>NUCLEOTIDE SEQUENCE [LARGE SCALE GENOMIC DNA]</scope>
    <source>
        <strain evidence="1 2">CBS 120377</strain>
    </source>
</reference>
<dbReference type="Proteomes" id="UP000070700">
    <property type="component" value="Unassembled WGS sequence"/>
</dbReference>
<evidence type="ECO:0000313" key="2">
    <source>
        <dbReference type="Proteomes" id="UP000070700"/>
    </source>
</evidence>
<organism evidence="1 2">
    <name type="scientific">Mollisia scopiformis</name>
    <name type="common">Conifer needle endophyte fungus</name>
    <name type="synonym">Phialocephala scopiformis</name>
    <dbReference type="NCBI Taxonomy" id="149040"/>
    <lineage>
        <taxon>Eukaryota</taxon>
        <taxon>Fungi</taxon>
        <taxon>Dikarya</taxon>
        <taxon>Ascomycota</taxon>
        <taxon>Pezizomycotina</taxon>
        <taxon>Leotiomycetes</taxon>
        <taxon>Helotiales</taxon>
        <taxon>Mollisiaceae</taxon>
        <taxon>Mollisia</taxon>
    </lineage>
</organism>
<gene>
    <name evidence="1" type="ORF">LY89DRAFT_557121</name>
</gene>
<dbReference type="OrthoDB" id="537467at2759"/>
<dbReference type="KEGG" id="psco:LY89DRAFT_557121"/>
<dbReference type="InParanoid" id="A0A194XG67"/>
<name>A0A194XG67_MOLSC</name>
<dbReference type="AlphaFoldDB" id="A0A194XG67"/>
<protein>
    <submittedName>
        <fullName evidence="1">Uncharacterized protein</fullName>
    </submittedName>
</protein>